<dbReference type="Proteomes" id="UP000250181">
    <property type="component" value="Chromosome"/>
</dbReference>
<evidence type="ECO:0000313" key="2">
    <source>
        <dbReference type="EMBL" id="AWX94992.1"/>
    </source>
</evidence>
<gene>
    <name evidence="2" type="ORF">BKM66_02070</name>
</gene>
<evidence type="ECO:0000313" key="3">
    <source>
        <dbReference type="Proteomes" id="UP000250181"/>
    </source>
</evidence>
<keyword evidence="1" id="KW-1133">Transmembrane helix</keyword>
<dbReference type="EMBL" id="CP017666">
    <property type="protein sequence ID" value="AWX94992.1"/>
    <property type="molecule type" value="Genomic_DNA"/>
</dbReference>
<keyword evidence="1" id="KW-0812">Transmembrane</keyword>
<keyword evidence="1" id="KW-0472">Membrane</keyword>
<feature type="transmembrane region" description="Helical" evidence="1">
    <location>
        <begin position="54"/>
        <end position="77"/>
    </location>
</feature>
<evidence type="ECO:0000256" key="1">
    <source>
        <dbReference type="SAM" id="Phobius"/>
    </source>
</evidence>
<dbReference type="AlphaFoldDB" id="A0AAD0KZD2"/>
<proteinExistence type="predicted"/>
<reference evidence="2 3" key="1">
    <citation type="submission" date="2016-10" db="EMBL/GenBank/DDBJ databases">
        <authorList>
            <person name="Zou G."/>
            <person name="Zhou R."/>
        </authorList>
    </citation>
    <scope>NUCLEOTIDE SEQUENCE [LARGE SCALE GENOMIC DNA]</scope>
    <source>
        <strain evidence="2 3">0061</strain>
    </source>
</reference>
<organism evidence="2 3">
    <name type="scientific">Streptococcus suis</name>
    <dbReference type="NCBI Taxonomy" id="1307"/>
    <lineage>
        <taxon>Bacteria</taxon>
        <taxon>Bacillati</taxon>
        <taxon>Bacillota</taxon>
        <taxon>Bacilli</taxon>
        <taxon>Lactobacillales</taxon>
        <taxon>Streptococcaceae</taxon>
        <taxon>Streptococcus</taxon>
    </lineage>
</organism>
<name>A0AAD0KZD2_STRSU</name>
<feature type="transmembrane region" description="Helical" evidence="1">
    <location>
        <begin position="15"/>
        <end position="33"/>
    </location>
</feature>
<protein>
    <submittedName>
        <fullName evidence="2">Uncharacterized protein</fullName>
    </submittedName>
</protein>
<sequence>MLSNTKIALKNQCNFFVQSEFFIFFQSILYEAYQVRKEKEMKSFWMNLSPSKINIIRCQLALMNFSSIFGFVSSVTFDFH</sequence>
<accession>A0AAD0KZD2</accession>